<proteinExistence type="predicted"/>
<dbReference type="AlphaFoldDB" id="A0AAD8KP96"/>
<reference evidence="1" key="1">
    <citation type="journal article" date="2023" name="bioRxiv">
        <title>Improved chromosome-level genome assembly for marigold (Tagetes erecta).</title>
        <authorList>
            <person name="Jiang F."/>
            <person name="Yuan L."/>
            <person name="Wang S."/>
            <person name="Wang H."/>
            <person name="Xu D."/>
            <person name="Wang A."/>
            <person name="Fan W."/>
        </authorList>
    </citation>
    <scope>NUCLEOTIDE SEQUENCE</scope>
    <source>
        <strain evidence="1">WSJ</strain>
        <tissue evidence="1">Leaf</tissue>
    </source>
</reference>
<accession>A0AAD8KP96</accession>
<protein>
    <submittedName>
        <fullName evidence="1">Uncharacterized protein</fullName>
    </submittedName>
</protein>
<dbReference type="EMBL" id="JAUHHV010000004">
    <property type="protein sequence ID" value="KAK1426779.1"/>
    <property type="molecule type" value="Genomic_DNA"/>
</dbReference>
<evidence type="ECO:0000313" key="1">
    <source>
        <dbReference type="EMBL" id="KAK1426779.1"/>
    </source>
</evidence>
<evidence type="ECO:0000313" key="2">
    <source>
        <dbReference type="Proteomes" id="UP001229421"/>
    </source>
</evidence>
<organism evidence="1 2">
    <name type="scientific">Tagetes erecta</name>
    <name type="common">African marigold</name>
    <dbReference type="NCBI Taxonomy" id="13708"/>
    <lineage>
        <taxon>Eukaryota</taxon>
        <taxon>Viridiplantae</taxon>
        <taxon>Streptophyta</taxon>
        <taxon>Embryophyta</taxon>
        <taxon>Tracheophyta</taxon>
        <taxon>Spermatophyta</taxon>
        <taxon>Magnoliopsida</taxon>
        <taxon>eudicotyledons</taxon>
        <taxon>Gunneridae</taxon>
        <taxon>Pentapetalae</taxon>
        <taxon>asterids</taxon>
        <taxon>campanulids</taxon>
        <taxon>Asterales</taxon>
        <taxon>Asteraceae</taxon>
        <taxon>Asteroideae</taxon>
        <taxon>Heliantheae alliance</taxon>
        <taxon>Tageteae</taxon>
        <taxon>Tagetes</taxon>
    </lineage>
</organism>
<gene>
    <name evidence="1" type="ORF">QVD17_15459</name>
</gene>
<sequence length="94" mass="10057">MRPDLCEETKLQVGTMFLNRAVRPSTSAVHCRRPAAVHCRPLPPSPLSSTADVLVAVRCQAEVYRKDIIALARGAEEEDGGGEKGVMVVGNGGR</sequence>
<comment type="caution">
    <text evidence="1">The sequence shown here is derived from an EMBL/GenBank/DDBJ whole genome shotgun (WGS) entry which is preliminary data.</text>
</comment>
<name>A0AAD8KP96_TARER</name>
<keyword evidence="2" id="KW-1185">Reference proteome</keyword>
<dbReference type="Proteomes" id="UP001229421">
    <property type="component" value="Unassembled WGS sequence"/>
</dbReference>